<dbReference type="PANTHER" id="PTHR21818:SF0">
    <property type="entry name" value="FANCONI ANEMIA GROUP I PROTEIN"/>
    <property type="match status" value="1"/>
</dbReference>
<dbReference type="InterPro" id="IPR029314">
    <property type="entry name" value="FANCI_S4"/>
</dbReference>
<evidence type="ECO:0008006" key="9">
    <source>
        <dbReference type="Google" id="ProtNLM"/>
    </source>
</evidence>
<dbReference type="Pfam" id="PF14675">
    <property type="entry name" value="FANCI_S1"/>
    <property type="match status" value="1"/>
</dbReference>
<dbReference type="Proteomes" id="UP000091820">
    <property type="component" value="Unassembled WGS sequence"/>
</dbReference>
<evidence type="ECO:0000313" key="8">
    <source>
        <dbReference type="Proteomes" id="UP000091820"/>
    </source>
</evidence>
<feature type="domain" description="FANCI solenoid 1" evidence="2">
    <location>
        <begin position="67"/>
        <end position="287"/>
    </location>
</feature>
<feature type="compositionally biased region" description="Basic residues" evidence="1">
    <location>
        <begin position="1424"/>
        <end position="1436"/>
    </location>
</feature>
<feature type="domain" description="FANCI solenoid 4" evidence="5">
    <location>
        <begin position="1072"/>
        <end position="1192"/>
    </location>
</feature>
<dbReference type="Pfam" id="PF14677">
    <property type="entry name" value="FANCI_S3"/>
    <property type="match status" value="1"/>
</dbReference>
<keyword evidence="8" id="KW-1185">Reference proteome</keyword>
<dbReference type="InterPro" id="IPR029315">
    <property type="entry name" value="FANCI_S2"/>
</dbReference>
<dbReference type="Pfam" id="PF14678">
    <property type="entry name" value="FANCI_S4"/>
    <property type="match status" value="2"/>
</dbReference>
<reference evidence="8" key="1">
    <citation type="submission" date="2014-03" db="EMBL/GenBank/DDBJ databases">
        <authorList>
            <person name="Aksoy S."/>
            <person name="Warren W."/>
            <person name="Wilson R.K."/>
        </authorList>
    </citation>
    <scope>NUCLEOTIDE SEQUENCE [LARGE SCALE GENOMIC DNA]</scope>
    <source>
        <strain evidence="8">IAEA</strain>
    </source>
</reference>
<feature type="compositionally biased region" description="Basic and acidic residues" evidence="1">
    <location>
        <begin position="1410"/>
        <end position="1423"/>
    </location>
</feature>
<feature type="compositionally biased region" description="Acidic residues" evidence="1">
    <location>
        <begin position="1288"/>
        <end position="1312"/>
    </location>
</feature>
<feature type="domain" description="FANCI solenoid 3" evidence="4">
    <location>
        <begin position="815"/>
        <end position="1035"/>
    </location>
</feature>
<evidence type="ECO:0000259" key="2">
    <source>
        <dbReference type="Pfam" id="PF14675"/>
    </source>
</evidence>
<evidence type="ECO:0000259" key="6">
    <source>
        <dbReference type="Pfam" id="PF14680"/>
    </source>
</evidence>
<dbReference type="STRING" id="37001.A0A1A9WN60"/>
<feature type="domain" description="FANCI solenoid 2" evidence="3">
    <location>
        <begin position="390"/>
        <end position="531"/>
    </location>
</feature>
<feature type="compositionally biased region" description="Basic and acidic residues" evidence="1">
    <location>
        <begin position="1331"/>
        <end position="1353"/>
    </location>
</feature>
<evidence type="ECO:0000256" key="1">
    <source>
        <dbReference type="SAM" id="MobiDB-lite"/>
    </source>
</evidence>
<dbReference type="GO" id="GO:0070182">
    <property type="term" value="F:DNA polymerase binding"/>
    <property type="evidence" value="ECO:0007669"/>
    <property type="project" value="TreeGrafter"/>
</dbReference>
<accession>A0A1A9WN60</accession>
<protein>
    <recommendedName>
        <fullName evidence="9">Fanconi anemia group I protein</fullName>
    </recommendedName>
</protein>
<organism evidence="7 8">
    <name type="scientific">Glossina brevipalpis</name>
    <dbReference type="NCBI Taxonomy" id="37001"/>
    <lineage>
        <taxon>Eukaryota</taxon>
        <taxon>Metazoa</taxon>
        <taxon>Ecdysozoa</taxon>
        <taxon>Arthropoda</taxon>
        <taxon>Hexapoda</taxon>
        <taxon>Insecta</taxon>
        <taxon>Pterygota</taxon>
        <taxon>Neoptera</taxon>
        <taxon>Endopterygota</taxon>
        <taxon>Diptera</taxon>
        <taxon>Brachycera</taxon>
        <taxon>Muscomorpha</taxon>
        <taxon>Hippoboscoidea</taxon>
        <taxon>Glossinidae</taxon>
        <taxon>Glossina</taxon>
    </lineage>
</organism>
<dbReference type="Pfam" id="PF14680">
    <property type="entry name" value="FANCI_HD2"/>
    <property type="match status" value="1"/>
</dbReference>
<dbReference type="InterPro" id="IPR026171">
    <property type="entry name" value="FANCI"/>
</dbReference>
<feature type="domain" description="FANCI solenoid 4" evidence="5">
    <location>
        <begin position="1205"/>
        <end position="1274"/>
    </location>
</feature>
<name>A0A1A9WN60_9MUSC</name>
<sequence length="1436" mass="166009">MTTLSLERQIITLGDRYQFRELHYLLKNTSTEKLTDIVNEKLGRNEFMKFWDFLLHGFIDSTPAVKEKRFACVKCFLDGILRVELSYKQTYDLITLLCQHLDKFPNEQLIEILEHCVESLRAGDPKCVGWKDLLPQVLNILVAQRVLNVNAISMSGSEYRNSIIRNLCTMRWPNEILTPLADMFRELQLSTGEITTVLNKFSGYIQSLTPDALPSLAYQLFSMCPTPFEIIIPILAFEKYFHRFYYKKLFADMNSNSTDFNSIDAFSDGEIREAEETILHHLNYCTQFKFNEKQVHIALRNFISMPDVILTPFVLSCVLSMSKANREPNSSLSSSILLPFLRKVIRNNEDEHLLSEYSVWCRDTLPRKHVDLEQVFKVLINQNKDGKDTVTPGLVNLAFVLLKTEQNTSLQQKGIAYLTQFIRKRFIFGQGIIKKLAKWMRVEQQQNQYSECLSLLSVADTFTVSECVKTIDHVLESFMWMPGDQSMRMMSFILPLLKISPTVRDSLIEVLKKAFMSSDVKIRRMAVYGFCMILKQLNNSNAHRTQMNVSSICTQQNISGYDLLSQMTSMTVNHNHPQRHFDMLTLDILGVLRNCFQQSVDVKVTLYENLLRAVELNNKLAPHVLQFIDWHFRSYFELTLEESLSNQFKVKFEKITKATDNQETKINVYDNLGLLLVFITHCLVIFENFEHEYNVREMRRLIDTSIEKILSKEIKFESTMGSLTLLKNELILQQLNFLEGLMAYCLLMSKPTNCYVKYLLGLYMQHENLMERLQSLSTKKTIKKSKMKIDSGNANFGFSINSVPVKKVLNKPENIWDLIVVERFMRLLHENVVPFASASMTASLRSHVGLVRYVLEVAAYKVERMHLQPSYKQLSHSKRTLKYLSDITKVLYERCIKVLPMLWKEFDLTSASLATQCFRQCLNTANKLYKIKFSDVFVRSFDVQAVNKNSECILVLQNTIQTYIQEELSDHEESVFNASEGCKIPHNLLLALEVLYENISFGNRLTVESYSWLLNFCQDYEINSKELSIVHKLLFQQRQKTHSGAFFQIIPLHFSKLWSSISDKAQKEDVCTQSRMELKSITVVTAEPCLLYMYEALRKQIENVEYFITKANNLSYKCRVIAEQDRDFCLASLTSLERSICSQLVHISQTLINVTDVCVPLGTYMEGLLKVIMQHYICLKNLSKHFLNCCAADMEVSLHGTNNVSEEEKKRKLNPQFDKAKVLRETRLLPKVVLCIENFNKNIVYLAKKTNVRLANFVHFGIVRDFRLKTSDVKATIDRTLSHSSQIEDADMSEDSNETDVNEEENDIEEVGEEQKTNDNRPNCSNASKKGFSDAKKLKDAHDYSRRVNKENKQTTPAETVIESDYTEYSSATTPDGCEMMEKESENVDESQLRKNVAKINAKSVRKRAPRESRAQEDVSEPPKKKRVSKRIASKQ</sequence>
<feature type="region of interest" description="Disordered" evidence="1">
    <location>
        <begin position="1284"/>
        <end position="1436"/>
    </location>
</feature>
<dbReference type="InterPro" id="IPR029312">
    <property type="entry name" value="FANCI_HD2"/>
</dbReference>
<dbReference type="InterPro" id="IPR029313">
    <property type="entry name" value="FANCI_S3"/>
</dbReference>
<proteinExistence type="predicted"/>
<evidence type="ECO:0000259" key="3">
    <source>
        <dbReference type="Pfam" id="PF14676"/>
    </source>
</evidence>
<dbReference type="VEuPathDB" id="VectorBase:GBRI025762"/>
<evidence type="ECO:0000313" key="7">
    <source>
        <dbReference type="EnsemblMetazoa" id="GBRI025762-PA"/>
    </source>
</evidence>
<evidence type="ECO:0000259" key="4">
    <source>
        <dbReference type="Pfam" id="PF14677"/>
    </source>
</evidence>
<dbReference type="GO" id="GO:0006281">
    <property type="term" value="P:DNA repair"/>
    <property type="evidence" value="ECO:0007669"/>
    <property type="project" value="InterPro"/>
</dbReference>
<feature type="domain" description="FANCI helical" evidence="6">
    <location>
        <begin position="565"/>
        <end position="712"/>
    </location>
</feature>
<reference evidence="7" key="2">
    <citation type="submission" date="2020-05" db="UniProtKB">
        <authorList>
            <consortium name="EnsemblMetazoa"/>
        </authorList>
    </citation>
    <scope>IDENTIFICATION</scope>
    <source>
        <strain evidence="7">IAEA</strain>
    </source>
</reference>
<dbReference type="InterPro" id="IPR029308">
    <property type="entry name" value="FANCI_S1"/>
</dbReference>
<dbReference type="Pfam" id="PF14676">
    <property type="entry name" value="FANCI_S2"/>
    <property type="match status" value="1"/>
</dbReference>
<dbReference type="EnsemblMetazoa" id="GBRI025762-RA">
    <property type="protein sequence ID" value="GBRI025762-PA"/>
    <property type="gene ID" value="GBRI025762"/>
</dbReference>
<evidence type="ECO:0000259" key="5">
    <source>
        <dbReference type="Pfam" id="PF14678"/>
    </source>
</evidence>
<dbReference type="PANTHER" id="PTHR21818">
    <property type="entry name" value="BC025462 PROTEIN"/>
    <property type="match status" value="1"/>
</dbReference>